<keyword evidence="3 9" id="KW-0489">Methyltransferase</keyword>
<dbReference type="PANTHER" id="PTHR33841:SF5">
    <property type="entry name" value="DNA METHYLASE (MODIFICATION METHYLASE) (METHYLTRANSFERASE)-RELATED"/>
    <property type="match status" value="1"/>
</dbReference>
<dbReference type="PROSITE" id="PS00092">
    <property type="entry name" value="N6_MTASE"/>
    <property type="match status" value="1"/>
</dbReference>
<dbReference type="Proteomes" id="UP000587880">
    <property type="component" value="Unassembled WGS sequence"/>
</dbReference>
<evidence type="ECO:0000259" key="8">
    <source>
        <dbReference type="Pfam" id="PF22837"/>
    </source>
</evidence>
<evidence type="ECO:0000313" key="10">
    <source>
        <dbReference type="Proteomes" id="UP000587880"/>
    </source>
</evidence>
<evidence type="ECO:0000259" key="7">
    <source>
        <dbReference type="Pfam" id="PF07669"/>
    </source>
</evidence>
<evidence type="ECO:0000256" key="3">
    <source>
        <dbReference type="ARBA" id="ARBA00022603"/>
    </source>
</evidence>
<dbReference type="PANTHER" id="PTHR33841">
    <property type="entry name" value="DNA METHYLTRANSFERASE YEEA-RELATED"/>
    <property type="match status" value="1"/>
</dbReference>
<evidence type="ECO:0000256" key="1">
    <source>
        <dbReference type="ARBA" id="ARBA00006594"/>
    </source>
</evidence>
<dbReference type="PRINTS" id="PR00507">
    <property type="entry name" value="N12N6MTFRASE"/>
</dbReference>
<keyword evidence="4" id="KW-0808">Transferase</keyword>
<proteinExistence type="inferred from homology"/>
<keyword evidence="5" id="KW-0949">S-adenosyl-L-methionine</keyword>
<dbReference type="Gene3D" id="3.40.50.150">
    <property type="entry name" value="Vaccinia Virus protein VP39"/>
    <property type="match status" value="1"/>
</dbReference>
<dbReference type="Pfam" id="PF07669">
    <property type="entry name" value="Eco57I"/>
    <property type="match status" value="1"/>
</dbReference>
<dbReference type="SUPFAM" id="SSF53335">
    <property type="entry name" value="S-adenosyl-L-methionine-dependent methyltransferases"/>
    <property type="match status" value="1"/>
</dbReference>
<feature type="domain" description="Type II methyltransferase M.Eco57I C-terminal" evidence="8">
    <location>
        <begin position="260"/>
        <end position="521"/>
    </location>
</feature>
<comment type="caution">
    <text evidence="9">The sequence shown here is derived from an EMBL/GenBank/DDBJ whole genome shotgun (WGS) entry which is preliminary data.</text>
</comment>
<dbReference type="Pfam" id="PF22837">
    <property type="entry name" value="M_Eco57I_C"/>
    <property type="match status" value="1"/>
</dbReference>
<dbReference type="GO" id="GO:0032259">
    <property type="term" value="P:methylation"/>
    <property type="evidence" value="ECO:0007669"/>
    <property type="project" value="UniProtKB-KW"/>
</dbReference>
<dbReference type="InterPro" id="IPR002052">
    <property type="entry name" value="DNA_methylase_N6_adenine_CS"/>
</dbReference>
<evidence type="ECO:0000256" key="5">
    <source>
        <dbReference type="ARBA" id="ARBA00022691"/>
    </source>
</evidence>
<evidence type="ECO:0000313" key="9">
    <source>
        <dbReference type="EMBL" id="NMF06869.1"/>
    </source>
</evidence>
<comment type="similarity">
    <text evidence="1">Belongs to the N(4)/N(6)-methyltransferase family.</text>
</comment>
<evidence type="ECO:0000256" key="2">
    <source>
        <dbReference type="ARBA" id="ARBA00011900"/>
    </source>
</evidence>
<dbReference type="GO" id="GO:0006304">
    <property type="term" value="P:DNA modification"/>
    <property type="evidence" value="ECO:0007669"/>
    <property type="project" value="InterPro"/>
</dbReference>
<reference evidence="9 10" key="1">
    <citation type="submission" date="2020-04" db="EMBL/GenBank/DDBJ databases">
        <authorList>
            <person name="Hitch T.C.A."/>
            <person name="Wylensek D."/>
            <person name="Clavel T."/>
        </authorList>
    </citation>
    <scope>NUCLEOTIDE SEQUENCE [LARGE SCALE GENOMIC DNA]</scope>
    <source>
        <strain evidence="9 10">WB01_NA02</strain>
    </source>
</reference>
<dbReference type="InterPro" id="IPR029063">
    <property type="entry name" value="SAM-dependent_MTases_sf"/>
</dbReference>
<dbReference type="EC" id="2.1.1.72" evidence="2"/>
<feature type="domain" description="Type II methyltransferase M.TaqI-like" evidence="7">
    <location>
        <begin position="61"/>
        <end position="204"/>
    </location>
</feature>
<protein>
    <recommendedName>
        <fullName evidence="2">site-specific DNA-methyltransferase (adenine-specific)</fullName>
        <ecNumber evidence="2">2.1.1.72</ecNumber>
    </recommendedName>
</protein>
<evidence type="ECO:0000256" key="6">
    <source>
        <dbReference type="ARBA" id="ARBA00047942"/>
    </source>
</evidence>
<dbReference type="InterPro" id="IPR050953">
    <property type="entry name" value="N4_N6_ade-DNA_methylase"/>
</dbReference>
<dbReference type="EMBL" id="JABAGD010000043">
    <property type="protein sequence ID" value="NMF06869.1"/>
    <property type="molecule type" value="Genomic_DNA"/>
</dbReference>
<dbReference type="GO" id="GO:0009007">
    <property type="term" value="F:site-specific DNA-methyltransferase (adenine-specific) activity"/>
    <property type="evidence" value="ECO:0007669"/>
    <property type="project" value="UniProtKB-EC"/>
</dbReference>
<organism evidence="9 10">
    <name type="scientific">Clostridium beijerinckii</name>
    <name type="common">Clostridium MP</name>
    <dbReference type="NCBI Taxonomy" id="1520"/>
    <lineage>
        <taxon>Bacteria</taxon>
        <taxon>Bacillati</taxon>
        <taxon>Bacillota</taxon>
        <taxon>Clostridia</taxon>
        <taxon>Eubacteriales</taxon>
        <taxon>Clostridiaceae</taxon>
        <taxon>Clostridium</taxon>
    </lineage>
</organism>
<dbReference type="InterPro" id="IPR054520">
    <property type="entry name" value="M_Eco57I_C"/>
</dbReference>
<gene>
    <name evidence="9" type="ORF">HF849_19415</name>
</gene>
<name>A0A7X9SRS7_CLOBE</name>
<evidence type="ECO:0000256" key="4">
    <source>
        <dbReference type="ARBA" id="ARBA00022679"/>
    </source>
</evidence>
<accession>A0A7X9SRS7</accession>
<dbReference type="AlphaFoldDB" id="A0A7X9SRS7"/>
<dbReference type="RefSeq" id="WP_168982854.1">
    <property type="nucleotide sequence ID" value="NZ_JABAGD010000043.1"/>
</dbReference>
<comment type="catalytic activity">
    <reaction evidence="6">
        <text>a 2'-deoxyadenosine in DNA + S-adenosyl-L-methionine = an N(6)-methyl-2'-deoxyadenosine in DNA + S-adenosyl-L-homocysteine + H(+)</text>
        <dbReference type="Rhea" id="RHEA:15197"/>
        <dbReference type="Rhea" id="RHEA-COMP:12418"/>
        <dbReference type="Rhea" id="RHEA-COMP:12419"/>
        <dbReference type="ChEBI" id="CHEBI:15378"/>
        <dbReference type="ChEBI" id="CHEBI:57856"/>
        <dbReference type="ChEBI" id="CHEBI:59789"/>
        <dbReference type="ChEBI" id="CHEBI:90615"/>
        <dbReference type="ChEBI" id="CHEBI:90616"/>
        <dbReference type="EC" id="2.1.1.72"/>
    </reaction>
</comment>
<dbReference type="InterPro" id="IPR011639">
    <property type="entry name" value="MethylTrfase_TaqI-like_dom"/>
</dbReference>
<sequence>MLVKADATAQKLRGGYYTPEKLANFIVKLFSDEVNNNRIKTVLEPSVGDGVFIKSIMENLDSNKIDKITAIEIIKDEAEKVANLVKDNYKYEIINDDFIQLYSSLLDQKPYDLILGNPPYIRYQYLTDVQRQLQSDILVSHSMKSNKLINAWVCFLVACVQLLSEGGKIAFIVPAELLQVAYAEDLRLFLSNNLSKITILAFEELIFDDIEQEVVVLIGEKSANEAIKNSVVGVKELKNLDCLTELSMDDIEYQPIEHSKEKWTKYFISDKDVELVKSIRNNSKFVTFDDISIVNVGITTGNNKYFSINENIVEEYELNNVVMPLIGRSSHAHGIYFTYEDWQVNVKEKKNAFLIKFPENIPFGEYPKKHRDYIKKGEDEEANVGYKCRIRDRWYIVPSVWIPDAFILRRNNTFPKFVINNVNAVSTDTMHRIKFNEGVDKDKALLSYYNSITFAFTEINGRSYGGGVLEILPGEVGKVVLPNIQDMDIDKVKYLLGIVDNTIRNNLPIDDMLDIIDKEVLVNHLGLDEKLSLKFRGIWKTLMRRRHSRSK</sequence>
<dbReference type="GO" id="GO:0003676">
    <property type="term" value="F:nucleic acid binding"/>
    <property type="evidence" value="ECO:0007669"/>
    <property type="project" value="InterPro"/>
</dbReference>